<keyword evidence="3" id="KW-1185">Reference proteome</keyword>
<name>A0AAW0PW43_9GOBI</name>
<feature type="region of interest" description="Disordered" evidence="1">
    <location>
        <begin position="1"/>
        <end position="66"/>
    </location>
</feature>
<gene>
    <name evidence="2" type="ORF">WMY93_002210</name>
</gene>
<dbReference type="AlphaFoldDB" id="A0AAW0PW43"/>
<reference evidence="3" key="1">
    <citation type="submission" date="2024-04" db="EMBL/GenBank/DDBJ databases">
        <title>Salinicola lusitanus LLJ914,a marine bacterium isolated from the Okinawa Trough.</title>
        <authorList>
            <person name="Li J."/>
        </authorList>
    </citation>
    <scope>NUCLEOTIDE SEQUENCE [LARGE SCALE GENOMIC DNA]</scope>
</reference>
<evidence type="ECO:0000313" key="2">
    <source>
        <dbReference type="EMBL" id="KAK7938884.1"/>
    </source>
</evidence>
<protein>
    <submittedName>
        <fullName evidence="2">Uncharacterized protein</fullName>
    </submittedName>
</protein>
<proteinExistence type="predicted"/>
<dbReference type="EMBL" id="JBBPFD010000002">
    <property type="protein sequence ID" value="KAK7938884.1"/>
    <property type="molecule type" value="Genomic_DNA"/>
</dbReference>
<comment type="caution">
    <text evidence="2">The sequence shown here is derived from an EMBL/GenBank/DDBJ whole genome shotgun (WGS) entry which is preliminary data.</text>
</comment>
<sequence>MSSDSPSAPPPNRSFSVDHTPRAPAAGDEVQTRPALAPSPVLLSWASLPQEPPSPRPASWRTSERT</sequence>
<dbReference type="Proteomes" id="UP001460270">
    <property type="component" value="Unassembled WGS sequence"/>
</dbReference>
<evidence type="ECO:0000313" key="3">
    <source>
        <dbReference type="Proteomes" id="UP001460270"/>
    </source>
</evidence>
<organism evidence="2 3">
    <name type="scientific">Mugilogobius chulae</name>
    <name type="common">yellowstripe goby</name>
    <dbReference type="NCBI Taxonomy" id="88201"/>
    <lineage>
        <taxon>Eukaryota</taxon>
        <taxon>Metazoa</taxon>
        <taxon>Chordata</taxon>
        <taxon>Craniata</taxon>
        <taxon>Vertebrata</taxon>
        <taxon>Euteleostomi</taxon>
        <taxon>Actinopterygii</taxon>
        <taxon>Neopterygii</taxon>
        <taxon>Teleostei</taxon>
        <taxon>Neoteleostei</taxon>
        <taxon>Acanthomorphata</taxon>
        <taxon>Gobiaria</taxon>
        <taxon>Gobiiformes</taxon>
        <taxon>Gobioidei</taxon>
        <taxon>Gobiidae</taxon>
        <taxon>Gobionellinae</taxon>
        <taxon>Mugilogobius</taxon>
    </lineage>
</organism>
<accession>A0AAW0PW43</accession>
<evidence type="ECO:0000256" key="1">
    <source>
        <dbReference type="SAM" id="MobiDB-lite"/>
    </source>
</evidence>